<name>A0ACC3A9R3_9EURO</name>
<protein>
    <submittedName>
        <fullName evidence="1">Uncharacterized protein</fullName>
    </submittedName>
</protein>
<comment type="caution">
    <text evidence="1">The sequence shown here is derived from an EMBL/GenBank/DDBJ whole genome shotgun (WGS) entry which is preliminary data.</text>
</comment>
<gene>
    <name evidence="1" type="ORF">H2198_004061</name>
</gene>
<dbReference type="Proteomes" id="UP001172386">
    <property type="component" value="Unassembled WGS sequence"/>
</dbReference>
<sequence>MPIPSRLKRTRSVSDASEVSLPSDSETESGVSREAKNSIYRHTGYNTLMASKGSFMHDSSEGPSPEEVQAYTRLLTETTPLPADPLFELQYLEPLCALLEERSELRVCIDLHPRLVPSAEILGWLPAGKFKNLVEGHNDRWLDATVLFQKLPQPHRTVAYRPSAFTEEEQRKLDIVSKETSTFIVRTGMMFPFFTCEVKCGKEGLNVADRANTNSMTIALRMVVDPHRKANNVMAVHRKILGFSISHDGSDIRVYGHYPEVDGDLTRYFRRTIRKYACTDKGCEDMWTSYRFFWNVCDMFAHSHLQLIKEAIRRLPDSQSQAKEREAQLAAQHAEIINMLRQK</sequence>
<evidence type="ECO:0000313" key="1">
    <source>
        <dbReference type="EMBL" id="KAJ9657865.1"/>
    </source>
</evidence>
<organism evidence="1 2">
    <name type="scientific">Neophaeococcomyces mojaviensis</name>
    <dbReference type="NCBI Taxonomy" id="3383035"/>
    <lineage>
        <taxon>Eukaryota</taxon>
        <taxon>Fungi</taxon>
        <taxon>Dikarya</taxon>
        <taxon>Ascomycota</taxon>
        <taxon>Pezizomycotina</taxon>
        <taxon>Eurotiomycetes</taxon>
        <taxon>Chaetothyriomycetidae</taxon>
        <taxon>Chaetothyriales</taxon>
        <taxon>Chaetothyriales incertae sedis</taxon>
        <taxon>Neophaeococcomyces</taxon>
    </lineage>
</organism>
<reference evidence="1" key="1">
    <citation type="submission" date="2022-10" db="EMBL/GenBank/DDBJ databases">
        <title>Culturing micro-colonial fungi from biological soil crusts in the Mojave desert and describing Neophaeococcomyces mojavensis, and introducing the new genera and species Taxawa tesnikishii.</title>
        <authorList>
            <person name="Kurbessoian T."/>
            <person name="Stajich J.E."/>
        </authorList>
    </citation>
    <scope>NUCLEOTIDE SEQUENCE</scope>
    <source>
        <strain evidence="1">JES_112</strain>
    </source>
</reference>
<keyword evidence="2" id="KW-1185">Reference proteome</keyword>
<evidence type="ECO:0000313" key="2">
    <source>
        <dbReference type="Proteomes" id="UP001172386"/>
    </source>
</evidence>
<dbReference type="EMBL" id="JAPDRQ010000058">
    <property type="protein sequence ID" value="KAJ9657865.1"/>
    <property type="molecule type" value="Genomic_DNA"/>
</dbReference>
<accession>A0ACC3A9R3</accession>
<proteinExistence type="predicted"/>